<sequence>MASSAAVTQSALLESQMITFALTVLGGVLIFATGQILLKLVIEPAQELKKSLGSVSNKLLLYQAQITNASFNTEIAREIETKSAEIISTSTIIVGYRLVQKLFKLPSKENIHLASRELNRISYGMRETSKVFEDSPSYNGQKTNFRFTNTRAIKKVGELLNLKTTFEN</sequence>
<name>A0A1H3YM99_9BACT</name>
<keyword evidence="1" id="KW-0812">Transmembrane</keyword>
<reference evidence="2 3" key="1">
    <citation type="submission" date="2016-10" db="EMBL/GenBank/DDBJ databases">
        <authorList>
            <person name="de Groot N.N."/>
        </authorList>
    </citation>
    <scope>NUCLEOTIDE SEQUENCE [LARGE SCALE GENOMIC DNA]</scope>
    <source>
        <strain evidence="2 3">DSM 7343</strain>
    </source>
</reference>
<dbReference type="Proteomes" id="UP000199409">
    <property type="component" value="Unassembled WGS sequence"/>
</dbReference>
<dbReference type="AlphaFoldDB" id="A0A1H3YM99"/>
<keyword evidence="1" id="KW-1133">Transmembrane helix</keyword>
<dbReference type="EMBL" id="FNQN01000003">
    <property type="protein sequence ID" value="SEA12148.1"/>
    <property type="molecule type" value="Genomic_DNA"/>
</dbReference>
<evidence type="ECO:0000313" key="3">
    <source>
        <dbReference type="Proteomes" id="UP000199409"/>
    </source>
</evidence>
<protein>
    <submittedName>
        <fullName evidence="2">Uncharacterized protein</fullName>
    </submittedName>
</protein>
<organism evidence="2 3">
    <name type="scientific">Desulfuromusa kysingii</name>
    <dbReference type="NCBI Taxonomy" id="37625"/>
    <lineage>
        <taxon>Bacteria</taxon>
        <taxon>Pseudomonadati</taxon>
        <taxon>Thermodesulfobacteriota</taxon>
        <taxon>Desulfuromonadia</taxon>
        <taxon>Desulfuromonadales</taxon>
        <taxon>Geopsychrobacteraceae</taxon>
        <taxon>Desulfuromusa</taxon>
    </lineage>
</organism>
<feature type="transmembrane region" description="Helical" evidence="1">
    <location>
        <begin position="20"/>
        <end position="42"/>
    </location>
</feature>
<dbReference type="STRING" id="37625.SAMN05660420_01282"/>
<dbReference type="OrthoDB" id="7064947at2"/>
<gene>
    <name evidence="2" type="ORF">SAMN05660420_01282</name>
</gene>
<evidence type="ECO:0000256" key="1">
    <source>
        <dbReference type="SAM" id="Phobius"/>
    </source>
</evidence>
<dbReference type="RefSeq" id="WP_092345890.1">
    <property type="nucleotide sequence ID" value="NZ_FNQN01000003.1"/>
</dbReference>
<evidence type="ECO:0000313" key="2">
    <source>
        <dbReference type="EMBL" id="SEA12148.1"/>
    </source>
</evidence>
<accession>A0A1H3YM99</accession>
<proteinExistence type="predicted"/>
<keyword evidence="3" id="KW-1185">Reference proteome</keyword>
<keyword evidence="1" id="KW-0472">Membrane</keyword>